<name>A0AAD6XR65_9AGAR</name>
<dbReference type="EMBL" id="JARJCN010000047">
    <property type="protein sequence ID" value="KAJ7081995.1"/>
    <property type="molecule type" value="Genomic_DNA"/>
</dbReference>
<protein>
    <submittedName>
        <fullName evidence="2">Uncharacterized protein</fullName>
    </submittedName>
</protein>
<gene>
    <name evidence="2" type="ORF">B0H15DRAFT_442459</name>
</gene>
<evidence type="ECO:0000313" key="3">
    <source>
        <dbReference type="Proteomes" id="UP001222325"/>
    </source>
</evidence>
<dbReference type="Proteomes" id="UP001222325">
    <property type="component" value="Unassembled WGS sequence"/>
</dbReference>
<proteinExistence type="predicted"/>
<organism evidence="2 3">
    <name type="scientific">Mycena belliarum</name>
    <dbReference type="NCBI Taxonomy" id="1033014"/>
    <lineage>
        <taxon>Eukaryota</taxon>
        <taxon>Fungi</taxon>
        <taxon>Dikarya</taxon>
        <taxon>Basidiomycota</taxon>
        <taxon>Agaricomycotina</taxon>
        <taxon>Agaricomycetes</taxon>
        <taxon>Agaricomycetidae</taxon>
        <taxon>Agaricales</taxon>
        <taxon>Marasmiineae</taxon>
        <taxon>Mycenaceae</taxon>
        <taxon>Mycena</taxon>
    </lineage>
</organism>
<feature type="region of interest" description="Disordered" evidence="1">
    <location>
        <begin position="285"/>
        <end position="308"/>
    </location>
</feature>
<dbReference type="AlphaFoldDB" id="A0AAD6XR65"/>
<comment type="caution">
    <text evidence="2">The sequence shown here is derived from an EMBL/GenBank/DDBJ whole genome shotgun (WGS) entry which is preliminary data.</text>
</comment>
<accession>A0AAD6XR65</accession>
<feature type="region of interest" description="Disordered" evidence="1">
    <location>
        <begin position="85"/>
        <end position="104"/>
    </location>
</feature>
<reference evidence="2" key="1">
    <citation type="submission" date="2023-03" db="EMBL/GenBank/DDBJ databases">
        <title>Massive genome expansion in bonnet fungi (Mycena s.s.) driven by repeated elements and novel gene families across ecological guilds.</title>
        <authorList>
            <consortium name="Lawrence Berkeley National Laboratory"/>
            <person name="Harder C.B."/>
            <person name="Miyauchi S."/>
            <person name="Viragh M."/>
            <person name="Kuo A."/>
            <person name="Thoen E."/>
            <person name="Andreopoulos B."/>
            <person name="Lu D."/>
            <person name="Skrede I."/>
            <person name="Drula E."/>
            <person name="Henrissat B."/>
            <person name="Morin E."/>
            <person name="Kohler A."/>
            <person name="Barry K."/>
            <person name="LaButti K."/>
            <person name="Morin E."/>
            <person name="Salamov A."/>
            <person name="Lipzen A."/>
            <person name="Mereny Z."/>
            <person name="Hegedus B."/>
            <person name="Baldrian P."/>
            <person name="Stursova M."/>
            <person name="Weitz H."/>
            <person name="Taylor A."/>
            <person name="Grigoriev I.V."/>
            <person name="Nagy L.G."/>
            <person name="Martin F."/>
            <person name="Kauserud H."/>
        </authorList>
    </citation>
    <scope>NUCLEOTIDE SEQUENCE</scope>
    <source>
        <strain evidence="2">CBHHK173m</strain>
    </source>
</reference>
<sequence length="374" mass="36310">MVRVSPMLLLLRPTRPGSALPLQPRVIIDAVSQLLTNPITTTGAAEAASSHCADCVSGNGALSAAGAGDVLPAVSKLLFNDAPTTTAPTLTTPSATTSAPAETTSPCADCVSVNGVLNAAGAGGVLPAVSSALFGGNTPSPSTTSTLTSTSTSTSTSIFTPSTSIFSPSISISSTTASSFTTTSTSAADPAPTTSQCTDCVSGNGVLSTAAAGALLPAVSDALFNSASSSPVLTSSPSTPSSTTGAPDASSSCTDCASGNGVLSAAGAGSVLPAASNIIFGGGDDSAPTAAPSSSPSSASAANSSDFPTTNVLADPTGVCSSTVVPISSRPPPARSSLPQACSLRLAPPADKLWLMRPPRSPPWMQGRLPVKLG</sequence>
<feature type="region of interest" description="Disordered" evidence="1">
    <location>
        <begin position="139"/>
        <end position="158"/>
    </location>
</feature>
<evidence type="ECO:0000313" key="2">
    <source>
        <dbReference type="EMBL" id="KAJ7081995.1"/>
    </source>
</evidence>
<feature type="region of interest" description="Disordered" evidence="1">
    <location>
        <begin position="229"/>
        <end position="250"/>
    </location>
</feature>
<keyword evidence="3" id="KW-1185">Reference proteome</keyword>
<feature type="compositionally biased region" description="Low complexity" evidence="1">
    <location>
        <begin position="286"/>
        <end position="305"/>
    </location>
</feature>
<evidence type="ECO:0000256" key="1">
    <source>
        <dbReference type="SAM" id="MobiDB-lite"/>
    </source>
</evidence>